<feature type="compositionally biased region" description="Low complexity" evidence="9">
    <location>
        <begin position="352"/>
        <end position="363"/>
    </location>
</feature>
<dbReference type="PANTHER" id="PTHR48090:SF1">
    <property type="entry name" value="PROPHAGE BACTOPRENOL GLUCOSYL TRANSFERASE HOMOLOG"/>
    <property type="match status" value="1"/>
</dbReference>
<comment type="subcellular location">
    <subcellularLocation>
        <location evidence="1">Cell membrane</location>
        <topology evidence="1">Multi-pass membrane protein</topology>
    </subcellularLocation>
</comment>
<evidence type="ECO:0000256" key="6">
    <source>
        <dbReference type="ARBA" id="ARBA00022989"/>
    </source>
</evidence>
<dbReference type="GO" id="GO:0016757">
    <property type="term" value="F:glycosyltransferase activity"/>
    <property type="evidence" value="ECO:0007669"/>
    <property type="project" value="UniProtKB-KW"/>
</dbReference>
<reference evidence="12" key="2">
    <citation type="submission" date="2021-04" db="EMBL/GenBank/DDBJ databases">
        <authorList>
            <person name="Gilroy R."/>
        </authorList>
    </citation>
    <scope>NUCLEOTIDE SEQUENCE</scope>
    <source>
        <strain evidence="12">ChiHecec2B26-446</strain>
    </source>
</reference>
<keyword evidence="2" id="KW-1003">Cell membrane</keyword>
<dbReference type="InterPro" id="IPR029044">
    <property type="entry name" value="Nucleotide-diphossugar_trans"/>
</dbReference>
<feature type="transmembrane region" description="Helical" evidence="10">
    <location>
        <begin position="288"/>
        <end position="313"/>
    </location>
</feature>
<evidence type="ECO:0000256" key="1">
    <source>
        <dbReference type="ARBA" id="ARBA00004651"/>
    </source>
</evidence>
<dbReference type="AlphaFoldDB" id="A0A9D1PUH6"/>
<evidence type="ECO:0000256" key="7">
    <source>
        <dbReference type="ARBA" id="ARBA00023136"/>
    </source>
</evidence>
<evidence type="ECO:0000256" key="8">
    <source>
        <dbReference type="ARBA" id="ARBA00038152"/>
    </source>
</evidence>
<keyword evidence="4" id="KW-0808">Transferase</keyword>
<feature type="compositionally biased region" description="Basic and acidic residues" evidence="9">
    <location>
        <begin position="342"/>
        <end position="351"/>
    </location>
</feature>
<dbReference type="Proteomes" id="UP000886752">
    <property type="component" value="Unassembled WGS sequence"/>
</dbReference>
<keyword evidence="6 10" id="KW-1133">Transmembrane helix</keyword>
<evidence type="ECO:0000256" key="9">
    <source>
        <dbReference type="SAM" id="MobiDB-lite"/>
    </source>
</evidence>
<evidence type="ECO:0000256" key="4">
    <source>
        <dbReference type="ARBA" id="ARBA00022679"/>
    </source>
</evidence>
<dbReference type="FunFam" id="3.90.550.10:FF:000079">
    <property type="entry name" value="Probable glycosyl transferase"/>
    <property type="match status" value="1"/>
</dbReference>
<dbReference type="InterPro" id="IPR050256">
    <property type="entry name" value="Glycosyltransferase_2"/>
</dbReference>
<proteinExistence type="inferred from homology"/>
<evidence type="ECO:0000256" key="3">
    <source>
        <dbReference type="ARBA" id="ARBA00022676"/>
    </source>
</evidence>
<reference evidence="12" key="1">
    <citation type="journal article" date="2021" name="PeerJ">
        <title>Extensive microbial diversity within the chicken gut microbiome revealed by metagenomics and culture.</title>
        <authorList>
            <person name="Gilroy R."/>
            <person name="Ravi A."/>
            <person name="Getino M."/>
            <person name="Pursley I."/>
            <person name="Horton D.L."/>
            <person name="Alikhan N.F."/>
            <person name="Baker D."/>
            <person name="Gharbi K."/>
            <person name="Hall N."/>
            <person name="Watson M."/>
            <person name="Adriaenssens E.M."/>
            <person name="Foster-Nyarko E."/>
            <person name="Jarju S."/>
            <person name="Secka A."/>
            <person name="Antonio M."/>
            <person name="Oren A."/>
            <person name="Chaudhuri R.R."/>
            <person name="La Ragione R."/>
            <person name="Hildebrand F."/>
            <person name="Pallen M.J."/>
        </authorList>
    </citation>
    <scope>NUCLEOTIDE SEQUENCE</scope>
    <source>
        <strain evidence="12">ChiHecec2B26-446</strain>
    </source>
</reference>
<keyword evidence="3" id="KW-0328">Glycosyltransferase</keyword>
<keyword evidence="5 10" id="KW-0812">Transmembrane</keyword>
<name>A0A9D1PUH6_9BACT</name>
<protein>
    <submittedName>
        <fullName evidence="12">Glycosyltransferase family 2 protein</fullName>
    </submittedName>
</protein>
<dbReference type="GO" id="GO:0005886">
    <property type="term" value="C:plasma membrane"/>
    <property type="evidence" value="ECO:0007669"/>
    <property type="project" value="UniProtKB-SubCell"/>
</dbReference>
<dbReference type="EMBL" id="DXHV01000014">
    <property type="protein sequence ID" value="HIV99783.1"/>
    <property type="molecule type" value="Genomic_DNA"/>
</dbReference>
<comment type="similarity">
    <text evidence="8">Belongs to the glycosyltransferase 2 family. GtrB subfamily.</text>
</comment>
<evidence type="ECO:0000256" key="5">
    <source>
        <dbReference type="ARBA" id="ARBA00022692"/>
    </source>
</evidence>
<evidence type="ECO:0000259" key="11">
    <source>
        <dbReference type="Pfam" id="PF00535"/>
    </source>
</evidence>
<organism evidence="12 13">
    <name type="scientific">Candidatus Desulfovibrio intestinipullorum</name>
    <dbReference type="NCBI Taxonomy" id="2838536"/>
    <lineage>
        <taxon>Bacteria</taxon>
        <taxon>Pseudomonadati</taxon>
        <taxon>Thermodesulfobacteriota</taxon>
        <taxon>Desulfovibrionia</taxon>
        <taxon>Desulfovibrionales</taxon>
        <taxon>Desulfovibrionaceae</taxon>
        <taxon>Desulfovibrio</taxon>
    </lineage>
</organism>
<accession>A0A9D1PUH6</accession>
<sequence length="386" mass="42942">MQADKDRTGQDRISGDVLQGQAGSERRKCVSLIVPVYNEEDAIDSFYEHIQTILTRTDYEFEVLFVDDGSTDGTFACLERLHKRDPRVRAVEFSRNYGKEHALAAGLKLARGDAAIPMDVDLQDPPEVVHAFLAKWEEGCDTVIGVRRRRAADSLAKRVSASLFYRFYNLVCGKHLVGNAGDFRLLDRKCITALNALTERVRFTKGLYAWIGFRQACVEYDRPPRVRGTSKWSGWKLWNFALDGITSFSSLPLRIWSYLGGCLALLGFAYALWLVLRTLVQGVDVPGYASLMVVTLCLGGLILLSLGIVGEYLGRIFEEIKGRPLYIVRSRLGFEETDEASEGDKTKERENAAAPASVCAADAGPEPQTGRDQPAGDEAFAERRQA</sequence>
<feature type="transmembrane region" description="Helical" evidence="10">
    <location>
        <begin position="255"/>
        <end position="276"/>
    </location>
</feature>
<evidence type="ECO:0000313" key="13">
    <source>
        <dbReference type="Proteomes" id="UP000886752"/>
    </source>
</evidence>
<dbReference type="PANTHER" id="PTHR48090">
    <property type="entry name" value="UNDECAPRENYL-PHOSPHATE 4-DEOXY-4-FORMAMIDO-L-ARABINOSE TRANSFERASE-RELATED"/>
    <property type="match status" value="1"/>
</dbReference>
<feature type="domain" description="Glycosyltransferase 2-like" evidence="11">
    <location>
        <begin position="31"/>
        <end position="189"/>
    </location>
</feature>
<dbReference type="CDD" id="cd04187">
    <property type="entry name" value="DPM1_like_bac"/>
    <property type="match status" value="1"/>
</dbReference>
<keyword evidence="7 10" id="KW-0472">Membrane</keyword>
<dbReference type="SUPFAM" id="SSF53448">
    <property type="entry name" value="Nucleotide-diphospho-sugar transferases"/>
    <property type="match status" value="1"/>
</dbReference>
<evidence type="ECO:0000256" key="10">
    <source>
        <dbReference type="SAM" id="Phobius"/>
    </source>
</evidence>
<comment type="caution">
    <text evidence="12">The sequence shown here is derived from an EMBL/GenBank/DDBJ whole genome shotgun (WGS) entry which is preliminary data.</text>
</comment>
<feature type="region of interest" description="Disordered" evidence="9">
    <location>
        <begin position="337"/>
        <end position="386"/>
    </location>
</feature>
<evidence type="ECO:0000256" key="2">
    <source>
        <dbReference type="ARBA" id="ARBA00022475"/>
    </source>
</evidence>
<gene>
    <name evidence="12" type="ORF">H9894_01115</name>
</gene>
<dbReference type="InterPro" id="IPR001173">
    <property type="entry name" value="Glyco_trans_2-like"/>
</dbReference>
<dbReference type="Gene3D" id="3.90.550.10">
    <property type="entry name" value="Spore Coat Polysaccharide Biosynthesis Protein SpsA, Chain A"/>
    <property type="match status" value="1"/>
</dbReference>
<dbReference type="Pfam" id="PF00535">
    <property type="entry name" value="Glycos_transf_2"/>
    <property type="match status" value="1"/>
</dbReference>
<evidence type="ECO:0000313" key="12">
    <source>
        <dbReference type="EMBL" id="HIV99783.1"/>
    </source>
</evidence>